<dbReference type="SMART" id="SM00829">
    <property type="entry name" value="PKS_ER"/>
    <property type="match status" value="1"/>
</dbReference>
<dbReference type="EC" id="3.5.1.6" evidence="3"/>
<dbReference type="PANTHER" id="PTHR23088">
    <property type="entry name" value="NITRILASE-RELATED"/>
    <property type="match status" value="1"/>
</dbReference>
<name>A0ABR0K602_9EURO</name>
<organism evidence="3 4">
    <name type="scientific">Lithohypha guttulata</name>
    <dbReference type="NCBI Taxonomy" id="1690604"/>
    <lineage>
        <taxon>Eukaryota</taxon>
        <taxon>Fungi</taxon>
        <taxon>Dikarya</taxon>
        <taxon>Ascomycota</taxon>
        <taxon>Pezizomycotina</taxon>
        <taxon>Eurotiomycetes</taxon>
        <taxon>Chaetothyriomycetidae</taxon>
        <taxon>Chaetothyriales</taxon>
        <taxon>Trichomeriaceae</taxon>
        <taxon>Lithohypha</taxon>
    </lineage>
</organism>
<comment type="caution">
    <text evidence="3">The sequence shown here is derived from an EMBL/GenBank/DDBJ whole genome shotgun (WGS) entry which is preliminary data.</text>
</comment>
<dbReference type="SUPFAM" id="SSF51735">
    <property type="entry name" value="NAD(P)-binding Rossmann-fold domains"/>
    <property type="match status" value="1"/>
</dbReference>
<dbReference type="InterPro" id="IPR045254">
    <property type="entry name" value="Nit1/2_C-N_Hydrolase"/>
</dbReference>
<evidence type="ECO:0000313" key="4">
    <source>
        <dbReference type="Proteomes" id="UP001345013"/>
    </source>
</evidence>
<dbReference type="Pfam" id="PF00107">
    <property type="entry name" value="ADH_zinc_N"/>
    <property type="match status" value="1"/>
</dbReference>
<keyword evidence="4" id="KW-1185">Reference proteome</keyword>
<proteinExistence type="predicted"/>
<protein>
    <submittedName>
        <fullName evidence="3">Carbon-nitrogen hydrolase</fullName>
        <ecNumber evidence="3">3.5.1.6</ecNumber>
    </submittedName>
</protein>
<dbReference type="PANTHER" id="PTHR23088:SF27">
    <property type="entry name" value="DEAMINATED GLUTATHIONE AMIDASE"/>
    <property type="match status" value="1"/>
</dbReference>
<dbReference type="Pfam" id="PF08240">
    <property type="entry name" value="ADH_N"/>
    <property type="match status" value="1"/>
</dbReference>
<keyword evidence="1 3" id="KW-0378">Hydrolase</keyword>
<dbReference type="InterPro" id="IPR011032">
    <property type="entry name" value="GroES-like_sf"/>
</dbReference>
<reference evidence="3 4" key="1">
    <citation type="submission" date="2023-08" db="EMBL/GenBank/DDBJ databases">
        <title>Black Yeasts Isolated from many extreme environments.</title>
        <authorList>
            <person name="Coleine C."/>
            <person name="Stajich J.E."/>
            <person name="Selbmann L."/>
        </authorList>
    </citation>
    <scope>NUCLEOTIDE SEQUENCE [LARGE SCALE GENOMIC DNA]</scope>
    <source>
        <strain evidence="3 4">CCFEE 5885</strain>
    </source>
</reference>
<dbReference type="InterPro" id="IPR036291">
    <property type="entry name" value="NAD(P)-bd_dom_sf"/>
</dbReference>
<dbReference type="InterPro" id="IPR020843">
    <property type="entry name" value="ER"/>
</dbReference>
<dbReference type="GO" id="GO:0003837">
    <property type="term" value="F:beta-ureidopropionase activity"/>
    <property type="evidence" value="ECO:0007669"/>
    <property type="project" value="UniProtKB-EC"/>
</dbReference>
<dbReference type="InterPro" id="IPR036526">
    <property type="entry name" value="C-N_Hydrolase_sf"/>
</dbReference>
<dbReference type="CDD" id="cd07572">
    <property type="entry name" value="nit"/>
    <property type="match status" value="1"/>
</dbReference>
<evidence type="ECO:0000259" key="2">
    <source>
        <dbReference type="PROSITE" id="PS50263"/>
    </source>
</evidence>
<dbReference type="EMBL" id="JAVRRG010000082">
    <property type="protein sequence ID" value="KAK5089243.1"/>
    <property type="molecule type" value="Genomic_DNA"/>
</dbReference>
<dbReference type="Proteomes" id="UP001345013">
    <property type="component" value="Unassembled WGS sequence"/>
</dbReference>
<accession>A0ABR0K602</accession>
<dbReference type="SUPFAM" id="SSF50129">
    <property type="entry name" value="GroES-like"/>
    <property type="match status" value="1"/>
</dbReference>
<sequence>MKAWTHTARGVPSQVLKLDHDLPQPQPTDLKPKEVLIKVANAALFAPEAQLMSILPHLNSNPWIPGQGFSGTIVAVSDDTLAQSDESLKPGDAVFGMINPKKYPRYNGPLVEYMVAPRECVAKKPNNVKLDEASTLAGAGSTVIGFAEKAGWIRIQDVGRAPSIENNASGKRILITGGSTGTGLFMLQLAKMLVGKEGSVVTTCSSRHEEAVRALGADEVIDYTKHQHLHQHLIEHYSSQPFDMIMDITGTDALLWPKCPDYLKPEGFFAFAGVMSATHTGVPPGVIGTLTFVARIFRQVIGWQMAAILPVALGGVPRESFFHSGTPTARNLEIVRQLVEEGKMRGVVDSVWGMDDAVEAYGYLGKGKIRGVVVAVGQICSTSSMSQNLAQCQTLVKRAAEAGAKALFLPEASDYIASSPSESVSLALPLQTSPFVTGLRSLAKSHNLSINVGIHEPTSPPSPRILNTLLWISPSGEILEDTRYAKLHLFDLDLSKIGGPVMKESNTTVPGNEILPPAENVLGDLKVGSQICFDLRFAEPAIRLRRLGADIVVYPSAFTVPTGQMGHWEILLRARAIETECYVVAAAQCGRHNGKRVSYGDSMVVDPRGKIVGRLSRVTEMEEEKEGAREPELLTFEVAEGLIEDARRSIPLQRRTDVYPEV</sequence>
<dbReference type="Gene3D" id="3.40.50.720">
    <property type="entry name" value="NAD(P)-binding Rossmann-like Domain"/>
    <property type="match status" value="1"/>
</dbReference>
<dbReference type="SUPFAM" id="SSF56317">
    <property type="entry name" value="Carbon-nitrogen hydrolase"/>
    <property type="match status" value="1"/>
</dbReference>
<gene>
    <name evidence="3" type="primary">NIT2</name>
    <name evidence="3" type="ORF">LTR24_006387</name>
</gene>
<evidence type="ECO:0000313" key="3">
    <source>
        <dbReference type="EMBL" id="KAK5089243.1"/>
    </source>
</evidence>
<dbReference type="InterPro" id="IPR013149">
    <property type="entry name" value="ADH-like_C"/>
</dbReference>
<dbReference type="CDD" id="cd08267">
    <property type="entry name" value="MDR1"/>
    <property type="match status" value="1"/>
</dbReference>
<dbReference type="Gene3D" id="3.90.180.10">
    <property type="entry name" value="Medium-chain alcohol dehydrogenases, catalytic domain"/>
    <property type="match status" value="1"/>
</dbReference>
<feature type="domain" description="CN hydrolase" evidence="2">
    <location>
        <begin position="372"/>
        <end position="640"/>
    </location>
</feature>
<evidence type="ECO:0000256" key="1">
    <source>
        <dbReference type="ARBA" id="ARBA00022801"/>
    </source>
</evidence>
<dbReference type="PROSITE" id="PS50263">
    <property type="entry name" value="CN_HYDROLASE"/>
    <property type="match status" value="1"/>
</dbReference>
<dbReference type="InterPro" id="IPR003010">
    <property type="entry name" value="C-N_Hydrolase"/>
</dbReference>
<dbReference type="Pfam" id="PF00795">
    <property type="entry name" value="CN_hydrolase"/>
    <property type="match status" value="1"/>
</dbReference>
<dbReference type="InterPro" id="IPR013154">
    <property type="entry name" value="ADH-like_N"/>
</dbReference>
<dbReference type="Gene3D" id="3.60.110.10">
    <property type="entry name" value="Carbon-nitrogen hydrolase"/>
    <property type="match status" value="1"/>
</dbReference>